<name>A0A0E9QE74_ANGAN</name>
<dbReference type="EMBL" id="GBXM01093396">
    <property type="protein sequence ID" value="JAH15181.1"/>
    <property type="molecule type" value="Transcribed_RNA"/>
</dbReference>
<organism evidence="1">
    <name type="scientific">Anguilla anguilla</name>
    <name type="common">European freshwater eel</name>
    <name type="synonym">Muraena anguilla</name>
    <dbReference type="NCBI Taxonomy" id="7936"/>
    <lineage>
        <taxon>Eukaryota</taxon>
        <taxon>Metazoa</taxon>
        <taxon>Chordata</taxon>
        <taxon>Craniata</taxon>
        <taxon>Vertebrata</taxon>
        <taxon>Euteleostomi</taxon>
        <taxon>Actinopterygii</taxon>
        <taxon>Neopterygii</taxon>
        <taxon>Teleostei</taxon>
        <taxon>Anguilliformes</taxon>
        <taxon>Anguillidae</taxon>
        <taxon>Anguilla</taxon>
    </lineage>
</organism>
<dbReference type="AlphaFoldDB" id="A0A0E9QE74"/>
<reference evidence="1" key="1">
    <citation type="submission" date="2014-11" db="EMBL/GenBank/DDBJ databases">
        <authorList>
            <person name="Amaro Gonzalez C."/>
        </authorList>
    </citation>
    <scope>NUCLEOTIDE SEQUENCE</scope>
</reference>
<reference evidence="1" key="2">
    <citation type="journal article" date="2015" name="Fish Shellfish Immunol.">
        <title>Early steps in the European eel (Anguilla anguilla)-Vibrio vulnificus interaction in the gills: Role of the RtxA13 toxin.</title>
        <authorList>
            <person name="Callol A."/>
            <person name="Pajuelo D."/>
            <person name="Ebbesson L."/>
            <person name="Teles M."/>
            <person name="MacKenzie S."/>
            <person name="Amaro C."/>
        </authorList>
    </citation>
    <scope>NUCLEOTIDE SEQUENCE</scope>
</reference>
<accession>A0A0E9QE74</accession>
<evidence type="ECO:0000313" key="1">
    <source>
        <dbReference type="EMBL" id="JAH15181.1"/>
    </source>
</evidence>
<proteinExistence type="predicted"/>
<protein>
    <submittedName>
        <fullName evidence="1">Uncharacterized protein</fullName>
    </submittedName>
</protein>
<sequence>MSLPTGDNKVIQSVCTLLADFKEQQQVPASCGELSLKTFRSHFEMSLEEGTRYRALV</sequence>